<dbReference type="OrthoDB" id="3258279at2759"/>
<feature type="compositionally biased region" description="Acidic residues" evidence="1">
    <location>
        <begin position="234"/>
        <end position="253"/>
    </location>
</feature>
<evidence type="ECO:0000256" key="1">
    <source>
        <dbReference type="SAM" id="MobiDB-lite"/>
    </source>
</evidence>
<name>A0A8H6X7M3_9AGAR</name>
<feature type="compositionally biased region" description="Acidic residues" evidence="1">
    <location>
        <begin position="698"/>
        <end position="740"/>
    </location>
</feature>
<feature type="compositionally biased region" description="Basic and acidic residues" evidence="1">
    <location>
        <begin position="64"/>
        <end position="75"/>
    </location>
</feature>
<feature type="region of interest" description="Disordered" evidence="1">
    <location>
        <begin position="688"/>
        <end position="771"/>
    </location>
</feature>
<comment type="caution">
    <text evidence="2">The sequence shown here is derived from an EMBL/GenBank/DDBJ whole genome shotgun (WGS) entry which is preliminary data.</text>
</comment>
<dbReference type="Proteomes" id="UP000623467">
    <property type="component" value="Unassembled WGS sequence"/>
</dbReference>
<proteinExistence type="predicted"/>
<feature type="compositionally biased region" description="Acidic residues" evidence="1">
    <location>
        <begin position="433"/>
        <end position="445"/>
    </location>
</feature>
<organism evidence="2 3">
    <name type="scientific">Mycena sanguinolenta</name>
    <dbReference type="NCBI Taxonomy" id="230812"/>
    <lineage>
        <taxon>Eukaryota</taxon>
        <taxon>Fungi</taxon>
        <taxon>Dikarya</taxon>
        <taxon>Basidiomycota</taxon>
        <taxon>Agaricomycotina</taxon>
        <taxon>Agaricomycetes</taxon>
        <taxon>Agaricomycetidae</taxon>
        <taxon>Agaricales</taxon>
        <taxon>Marasmiineae</taxon>
        <taxon>Mycenaceae</taxon>
        <taxon>Mycena</taxon>
    </lineage>
</organism>
<feature type="region of interest" description="Disordered" evidence="1">
    <location>
        <begin position="295"/>
        <end position="325"/>
    </location>
</feature>
<feature type="compositionally biased region" description="Basic residues" evidence="1">
    <location>
        <begin position="190"/>
        <end position="202"/>
    </location>
</feature>
<feature type="compositionally biased region" description="Basic and acidic residues" evidence="1">
    <location>
        <begin position="39"/>
        <end position="51"/>
    </location>
</feature>
<feature type="compositionally biased region" description="Basic and acidic residues" evidence="1">
    <location>
        <begin position="747"/>
        <end position="756"/>
    </location>
</feature>
<evidence type="ECO:0000313" key="3">
    <source>
        <dbReference type="Proteomes" id="UP000623467"/>
    </source>
</evidence>
<protein>
    <submittedName>
        <fullName evidence="2">Uncharacterized protein</fullName>
    </submittedName>
</protein>
<evidence type="ECO:0000313" key="2">
    <source>
        <dbReference type="EMBL" id="KAF7335933.1"/>
    </source>
</evidence>
<accession>A0A8H6X7M3</accession>
<feature type="region of interest" description="Disordered" evidence="1">
    <location>
        <begin position="614"/>
        <end position="672"/>
    </location>
</feature>
<feature type="region of interest" description="Disordered" evidence="1">
    <location>
        <begin position="788"/>
        <end position="943"/>
    </location>
</feature>
<feature type="compositionally biased region" description="Basic and acidic residues" evidence="1">
    <location>
        <begin position="117"/>
        <end position="127"/>
    </location>
</feature>
<feature type="region of interest" description="Disordered" evidence="1">
    <location>
        <begin position="396"/>
        <end position="452"/>
    </location>
</feature>
<feature type="compositionally biased region" description="Low complexity" evidence="1">
    <location>
        <begin position="11"/>
        <end position="22"/>
    </location>
</feature>
<feature type="compositionally biased region" description="Basic residues" evidence="1">
    <location>
        <begin position="1"/>
        <end position="10"/>
    </location>
</feature>
<feature type="compositionally biased region" description="Polar residues" evidence="1">
    <location>
        <begin position="625"/>
        <end position="635"/>
    </location>
</feature>
<sequence>MRTKTRRCTRPPRASMPARNPTPASPSPPSRRPPVKAVQDVKAKEAEEVKCRRPPARRAPHVPARSERVVGRVVERSVVSASAPSTASTSLFAAAASASKASTSASTGGGEGAQDGEDVRMPHHSEQEASASHSIQAGEGQSQGRERDQSREHDEDDPSEEHTTPSARRTTPPILVGVGTHVVVPPSPSPRKKRESLGRRRASFVPVDPEADEDVELPHVDSELRSSVRAEAQEGGEDVEVEAEESGDDPEEEAEAALLGLVKITSADPRAAARAAAILKQHDYDCFTRLRQGKGRRHSYAGVTKSSKTPAAAGGSKTPSPGKGGMQDLVELRAAYDKAKNTKTPAKTRHSMGEKTPARVVGEHVYFPGSPAPVTTAELLAEAEAEISVEVLLSAGPSSARKSMPASPSARARQAMDRETNRRASARVVPLPESDDESASDDEESQGQGREWTKAEWKALDACFTDERIAVARKMGMVLNLSPAPGPSTPVRHSVHLSGSDNAPVVMMASADAVDLNAVVARFVKTVGGEEVIKGWGAAWEMDRLTQYARALQNKQRAGHVAPPTPSAVDKDTTNDVFASERRRASMAVPDFTPLGKRAMPPRANGARAPMSALALSSPSPLGPDSNTSISTATPTPAFASRARLPPPVGVGAPFSNLPPTPEPARRRRVPGSLFAPRYSHLLEEAVAVSRSERGPEEEQEDADGDVSLEGEEQLEEQEEEQEQEQESSFDSSVDSEDAEMVPATPLREREERLDSQHPAPEPSTATIGNRVKGFLFSYLPIPTLAKTAPPPTRKAPLHAGPRLPLPPLELLEKPRGPVTTPARPPLPKTRAPKELVNLNPAPQPKQKSLLPRRAPPPKRLVELQHVEPPVEAPTVPFVPRPRTASGGSVKDLVKNFEAKTASANAPPQVKRVRSVGDFGSNNNNIKRPGTATGGAARPIWRP</sequence>
<reference evidence="2" key="1">
    <citation type="submission" date="2020-05" db="EMBL/GenBank/DDBJ databases">
        <title>Mycena genomes resolve the evolution of fungal bioluminescence.</title>
        <authorList>
            <person name="Tsai I.J."/>
        </authorList>
    </citation>
    <scope>NUCLEOTIDE SEQUENCE</scope>
    <source>
        <strain evidence="2">160909Yilan</strain>
    </source>
</reference>
<feature type="compositionally biased region" description="Pro residues" evidence="1">
    <location>
        <begin position="23"/>
        <end position="32"/>
    </location>
</feature>
<dbReference type="AlphaFoldDB" id="A0A8H6X7M3"/>
<feature type="region of interest" description="Disordered" evidence="1">
    <location>
        <begin position="1"/>
        <end position="253"/>
    </location>
</feature>
<feature type="compositionally biased region" description="Basic and acidic residues" evidence="1">
    <location>
        <begin position="144"/>
        <end position="153"/>
    </location>
</feature>
<dbReference type="EMBL" id="JACAZH010000038">
    <property type="protein sequence ID" value="KAF7335933.1"/>
    <property type="molecule type" value="Genomic_DNA"/>
</dbReference>
<feature type="compositionally biased region" description="Low complexity" evidence="1">
    <location>
        <begin position="128"/>
        <end position="137"/>
    </location>
</feature>
<keyword evidence="3" id="KW-1185">Reference proteome</keyword>
<gene>
    <name evidence="2" type="ORF">MSAN_02306600</name>
</gene>
<feature type="compositionally biased region" description="Low complexity" evidence="1">
    <location>
        <begin position="76"/>
        <end position="106"/>
    </location>
</feature>
<feature type="compositionally biased region" description="Basic and acidic residues" evidence="1">
    <location>
        <begin position="216"/>
        <end position="232"/>
    </location>
</feature>